<evidence type="ECO:0000313" key="2">
    <source>
        <dbReference type="EMBL" id="BAQ56673.1"/>
    </source>
</evidence>
<evidence type="ECO:0008006" key="4">
    <source>
        <dbReference type="Google" id="ProtNLM"/>
    </source>
</evidence>
<dbReference type="Pfam" id="PF12822">
    <property type="entry name" value="ECF_trnsprt"/>
    <property type="match status" value="1"/>
</dbReference>
<dbReference type="STRING" id="1600.LBAT_0284"/>
<dbReference type="RefSeq" id="WP_060459159.1">
    <property type="nucleotide sequence ID" value="NZ_AP014808.1"/>
</dbReference>
<protein>
    <recommendedName>
        <fullName evidence="4">ECF transporter S component</fullName>
    </recommendedName>
</protein>
<feature type="transmembrane region" description="Helical" evidence="1">
    <location>
        <begin position="58"/>
        <end position="76"/>
    </location>
</feature>
<keyword evidence="1" id="KW-0472">Membrane</keyword>
<dbReference type="GO" id="GO:0022857">
    <property type="term" value="F:transmembrane transporter activity"/>
    <property type="evidence" value="ECO:0007669"/>
    <property type="project" value="InterPro"/>
</dbReference>
<dbReference type="InterPro" id="IPR024529">
    <property type="entry name" value="ECF_trnsprt_substrate-spec"/>
</dbReference>
<feature type="transmembrane region" description="Helical" evidence="1">
    <location>
        <begin position="33"/>
        <end position="51"/>
    </location>
</feature>
<proteinExistence type="predicted"/>
<feature type="transmembrane region" description="Helical" evidence="1">
    <location>
        <begin position="91"/>
        <end position="112"/>
    </location>
</feature>
<feature type="transmembrane region" description="Helical" evidence="1">
    <location>
        <begin position="166"/>
        <end position="193"/>
    </location>
</feature>
<feature type="transmembrane region" description="Helical" evidence="1">
    <location>
        <begin position="124"/>
        <end position="146"/>
    </location>
</feature>
<keyword evidence="3" id="KW-1185">Reference proteome</keyword>
<sequence length="203" mass="22081">MKQKEITKMTITAVFIALLLVQTFVPNIGYVRILPTLPAITTIPLTIAVYASLMGPKLGAVLGLVWGLTRLIVAYTQPGDMVSLLLFQNPLVSLVPSILAGWFAGLISKYFIQKDNKVRRLGYTFSGAVTSLTNTIMVITIASLCFMNNPASLTTYLGHFSQGTPLFLILMMTLGINGLVEAIFTAVMVPLIVTPLNYVIKRA</sequence>
<dbReference type="Gene3D" id="1.10.1760.20">
    <property type="match status" value="1"/>
</dbReference>
<dbReference type="AlphaFoldDB" id="A0A0D6A1I9"/>
<dbReference type="OrthoDB" id="9813540at2"/>
<keyword evidence="1" id="KW-0812">Transmembrane</keyword>
<keyword evidence="1" id="KW-1133">Transmembrane helix</keyword>
<reference evidence="2 3" key="1">
    <citation type="submission" date="2015-03" db="EMBL/GenBank/DDBJ databases">
        <title>Complete genome sequence of Lactobacillus acetotolerans NBRC 13120.</title>
        <authorList>
            <person name="Toh H."/>
            <person name="Morita H."/>
            <person name="Fujita N."/>
        </authorList>
    </citation>
    <scope>NUCLEOTIDE SEQUENCE [LARGE SCALE GENOMIC DNA]</scope>
    <source>
        <strain evidence="2 3">NBRC 13120</strain>
    </source>
</reference>
<dbReference type="PATRIC" id="fig|1600.4.peg.290"/>
<evidence type="ECO:0000256" key="1">
    <source>
        <dbReference type="SAM" id="Phobius"/>
    </source>
</evidence>
<organism evidence="2 3">
    <name type="scientific">Lactobacillus acetotolerans</name>
    <dbReference type="NCBI Taxonomy" id="1600"/>
    <lineage>
        <taxon>Bacteria</taxon>
        <taxon>Bacillati</taxon>
        <taxon>Bacillota</taxon>
        <taxon>Bacilli</taxon>
        <taxon>Lactobacillales</taxon>
        <taxon>Lactobacillaceae</taxon>
        <taxon>Lactobacillus</taxon>
    </lineage>
</organism>
<dbReference type="EMBL" id="AP014808">
    <property type="protein sequence ID" value="BAQ56673.1"/>
    <property type="molecule type" value="Genomic_DNA"/>
</dbReference>
<evidence type="ECO:0000313" key="3">
    <source>
        <dbReference type="Proteomes" id="UP000035709"/>
    </source>
</evidence>
<accession>A0A0D6A1I9</accession>
<dbReference type="Proteomes" id="UP000035709">
    <property type="component" value="Chromosome"/>
</dbReference>
<gene>
    <name evidence="2" type="ORF">LBAT_0284</name>
</gene>
<dbReference type="KEGG" id="lae:LBAT_0284"/>
<name>A0A0D6A1I9_9LACO</name>